<keyword evidence="3" id="KW-0808">Transferase</keyword>
<dbReference type="Proteomes" id="UP000325315">
    <property type="component" value="Unassembled WGS sequence"/>
</dbReference>
<dbReference type="PANTHER" id="PTHR46890:SF48">
    <property type="entry name" value="RNA-DIRECTED DNA POLYMERASE"/>
    <property type="match status" value="1"/>
</dbReference>
<feature type="domain" description="Reverse transcriptase zinc-binding" evidence="2">
    <location>
        <begin position="753"/>
        <end position="845"/>
    </location>
</feature>
<gene>
    <name evidence="3" type="ORF">EPI10_011501</name>
</gene>
<feature type="domain" description="Reverse transcriptase" evidence="1">
    <location>
        <begin position="413"/>
        <end position="577"/>
    </location>
</feature>
<protein>
    <submittedName>
        <fullName evidence="3">Reverse transcriptase</fullName>
    </submittedName>
</protein>
<evidence type="ECO:0000259" key="2">
    <source>
        <dbReference type="Pfam" id="PF13966"/>
    </source>
</evidence>
<dbReference type="OrthoDB" id="410381at2759"/>
<dbReference type="AlphaFoldDB" id="A0A5B6W8H9"/>
<reference evidence="4" key="1">
    <citation type="journal article" date="2019" name="Plant Biotechnol. J.">
        <title>Genome sequencing of the Australian wild diploid species Gossypium australe highlights disease resistance and delayed gland morphogenesis.</title>
        <authorList>
            <person name="Cai Y."/>
            <person name="Cai X."/>
            <person name="Wang Q."/>
            <person name="Wang P."/>
            <person name="Zhang Y."/>
            <person name="Cai C."/>
            <person name="Xu Y."/>
            <person name="Wang K."/>
            <person name="Zhou Z."/>
            <person name="Wang C."/>
            <person name="Geng S."/>
            <person name="Li B."/>
            <person name="Dong Q."/>
            <person name="Hou Y."/>
            <person name="Wang H."/>
            <person name="Ai P."/>
            <person name="Liu Z."/>
            <person name="Yi F."/>
            <person name="Sun M."/>
            <person name="An G."/>
            <person name="Cheng J."/>
            <person name="Zhang Y."/>
            <person name="Shi Q."/>
            <person name="Xie Y."/>
            <person name="Shi X."/>
            <person name="Chang Y."/>
            <person name="Huang F."/>
            <person name="Chen Y."/>
            <person name="Hong S."/>
            <person name="Mi L."/>
            <person name="Sun Q."/>
            <person name="Zhang L."/>
            <person name="Zhou B."/>
            <person name="Peng R."/>
            <person name="Zhang X."/>
            <person name="Liu F."/>
        </authorList>
    </citation>
    <scope>NUCLEOTIDE SEQUENCE [LARGE SCALE GENOMIC DNA]</scope>
    <source>
        <strain evidence="4">cv. PA1801</strain>
    </source>
</reference>
<dbReference type="InterPro" id="IPR026960">
    <property type="entry name" value="RVT-Znf"/>
</dbReference>
<dbReference type="PANTHER" id="PTHR46890">
    <property type="entry name" value="NON-LTR RETROLELEMENT REVERSE TRANSCRIPTASE-LIKE PROTEIN-RELATED"/>
    <property type="match status" value="1"/>
</dbReference>
<dbReference type="GO" id="GO:0003964">
    <property type="term" value="F:RNA-directed DNA polymerase activity"/>
    <property type="evidence" value="ECO:0007669"/>
    <property type="project" value="UniProtKB-KW"/>
</dbReference>
<keyword evidence="3" id="KW-0548">Nucleotidyltransferase</keyword>
<dbReference type="EMBL" id="SMMG02000004">
    <property type="protein sequence ID" value="KAA3477623.1"/>
    <property type="molecule type" value="Genomic_DNA"/>
</dbReference>
<sequence length="1056" mass="120524">MDVTVSRRQNNSELIKGKRWKRLELTKGMIKGKEECSIKKRKFPEDGVANDCDITDYGDGTKRLKSAKKQAYREFFQEMGNEIMEQDHMEKVRRSCGFPNGIEVGAEGSRGGLCLAWKKAINVTLRNFSKNHIDGKIKVSHENENIPVGNAQFKFEAWWITEESLEKEIKDCWESNTNPILEKLKNLQIHLSDWSRTIKTKREGLKKKLTKELEELMAKDNDDDTIARIISTMVDLNMEIDRDEIYWEQRARANWLKAGDKNSAFFHKFASSQQKINAISRLQLDDGGETTDEREIAETATSYFQKLFTSNKVGDLSYLLQGIKKNILPDKNVALLAAYTEEEVFSALKGMGATKAPGLDGFPAVFFQRYWHIVGKDVTKFCLGILNTDQSFGPLNSTDIVLILKIQNPVNLANFRPISLCTVLDKIVTKVIVNRLQDVIGGCINVAQSVFIPGRLISGNVLIAYEILHTFRKKRTGKNGYMAVKLDMSKAYDRVEWGFLKEVMLKMGFQEEVVRLILKCISTVSFAVSINGKRGRVFQASRGLRQGDPLSPFLFLLCSEGLPALMRLAKKEGVRSSNEMEKYLGLPNVIGRHRKESFQNLKEKLQLRIKGWSNRIREDYCKFLVAKSIQEERDSLVSMAILVPNKRRWRSVWVAKGVLGEGICWKMGMGSAISVLHDIWIPDLINPKLSSHANNLSDCKVADLIDESSRRWKSELIESTFPEYVAEKISRIPLAVESHDDRLAWRGEPSGEFTICSAYKLLQSIEMDPRAYAVQTDYKKFYKKLWLLNLPTKIKITTWKISWNYLPTRINMQYKKLSNNVICPRCGQGAETMNHLFRECPVSRSVLEELLFSEFLKDEYIEFSQWLTWVFEMTTLPQCEMFCCVLWVIWGARNKLVHEKVSRSGKEIARFINCYILEIKGVEEKLPKTLLEVQKWKHPLGNAIKVNFDAAYDEKFKKSAVGVVARNKNEIGDHYKVPKHIKNKLSQHVAVPSLQSDAAFDNPSIGVASNSPSTGAASSLGTSRHVTIFFTVFGQKLRVVSPMHHPPPIQMYHFGT</sequence>
<organism evidence="3 4">
    <name type="scientific">Gossypium australe</name>
    <dbReference type="NCBI Taxonomy" id="47621"/>
    <lineage>
        <taxon>Eukaryota</taxon>
        <taxon>Viridiplantae</taxon>
        <taxon>Streptophyta</taxon>
        <taxon>Embryophyta</taxon>
        <taxon>Tracheophyta</taxon>
        <taxon>Spermatophyta</taxon>
        <taxon>Magnoliopsida</taxon>
        <taxon>eudicotyledons</taxon>
        <taxon>Gunneridae</taxon>
        <taxon>Pentapetalae</taxon>
        <taxon>rosids</taxon>
        <taxon>malvids</taxon>
        <taxon>Malvales</taxon>
        <taxon>Malvaceae</taxon>
        <taxon>Malvoideae</taxon>
        <taxon>Gossypium</taxon>
    </lineage>
</organism>
<dbReference type="InterPro" id="IPR043502">
    <property type="entry name" value="DNA/RNA_pol_sf"/>
</dbReference>
<evidence type="ECO:0000259" key="1">
    <source>
        <dbReference type="Pfam" id="PF00078"/>
    </source>
</evidence>
<dbReference type="Pfam" id="PF13966">
    <property type="entry name" value="zf-RVT"/>
    <property type="match status" value="1"/>
</dbReference>
<dbReference type="InterPro" id="IPR000477">
    <property type="entry name" value="RT_dom"/>
</dbReference>
<accession>A0A5B6W8H9</accession>
<dbReference type="SUPFAM" id="SSF56672">
    <property type="entry name" value="DNA/RNA polymerases"/>
    <property type="match status" value="1"/>
</dbReference>
<evidence type="ECO:0000313" key="3">
    <source>
        <dbReference type="EMBL" id="KAA3477623.1"/>
    </source>
</evidence>
<evidence type="ECO:0000313" key="4">
    <source>
        <dbReference type="Proteomes" id="UP000325315"/>
    </source>
</evidence>
<keyword evidence="3" id="KW-0695">RNA-directed DNA polymerase</keyword>
<dbReference type="Pfam" id="PF00078">
    <property type="entry name" value="RVT_1"/>
    <property type="match status" value="1"/>
</dbReference>
<dbReference type="InterPro" id="IPR052343">
    <property type="entry name" value="Retrotransposon-Effector_Assoc"/>
</dbReference>
<name>A0A5B6W8H9_9ROSI</name>
<proteinExistence type="predicted"/>
<keyword evidence="4" id="KW-1185">Reference proteome</keyword>
<dbReference type="CDD" id="cd01650">
    <property type="entry name" value="RT_nLTR_like"/>
    <property type="match status" value="1"/>
</dbReference>
<comment type="caution">
    <text evidence="3">The sequence shown here is derived from an EMBL/GenBank/DDBJ whole genome shotgun (WGS) entry which is preliminary data.</text>
</comment>